<evidence type="ECO:0000256" key="1">
    <source>
        <dbReference type="ARBA" id="ARBA00006817"/>
    </source>
</evidence>
<reference evidence="3 4" key="1">
    <citation type="submission" date="2019-05" db="EMBL/GenBank/DDBJ databases">
        <title>Mumia sp. nov., isolated from the intestinal contents of plateau pika (Ochotona curzoniae) in the Qinghai-Tibet plateau of China.</title>
        <authorList>
            <person name="Tian Z."/>
        </authorList>
    </citation>
    <scope>NUCLEOTIDE SEQUENCE [LARGE SCALE GENOMIC DNA]</scope>
    <source>
        <strain evidence="4">527</strain>
    </source>
</reference>
<accession>A0A5C4N209</accession>
<name>A0A5C4N209_9ACTN</name>
<sequence>MTVIDPRLDLTLERVIRAPRETLWKAWTDPRLLERWWVPAPALARVERLEAQPGGAFVTSLSEDGDSYVAHTDAIFLVVEPGARLAFTNAVDSTWRPASPAPVSMTAEINLLDHPDGTDYRVVVRHADPAARDRHEELGFFDGWGSVTAALATLAESGDLS</sequence>
<organism evidence="3 4">
    <name type="scientific">Mumia zhuanghuii</name>
    <dbReference type="NCBI Taxonomy" id="2585211"/>
    <lineage>
        <taxon>Bacteria</taxon>
        <taxon>Bacillati</taxon>
        <taxon>Actinomycetota</taxon>
        <taxon>Actinomycetes</taxon>
        <taxon>Propionibacteriales</taxon>
        <taxon>Nocardioidaceae</taxon>
        <taxon>Mumia</taxon>
    </lineage>
</organism>
<comment type="caution">
    <text evidence="3">The sequence shown here is derived from an EMBL/GenBank/DDBJ whole genome shotgun (WGS) entry which is preliminary data.</text>
</comment>
<dbReference type="EMBL" id="VDFR01000008">
    <property type="protein sequence ID" value="TNC51386.1"/>
    <property type="molecule type" value="Genomic_DNA"/>
</dbReference>
<proteinExistence type="inferred from homology"/>
<dbReference type="Pfam" id="PF08327">
    <property type="entry name" value="AHSA1"/>
    <property type="match status" value="1"/>
</dbReference>
<dbReference type="SUPFAM" id="SSF55961">
    <property type="entry name" value="Bet v1-like"/>
    <property type="match status" value="1"/>
</dbReference>
<evidence type="ECO:0000313" key="3">
    <source>
        <dbReference type="EMBL" id="TNC51386.1"/>
    </source>
</evidence>
<dbReference type="AlphaFoldDB" id="A0A5C4N209"/>
<protein>
    <submittedName>
        <fullName evidence="3">Polyketide cyclase</fullName>
    </submittedName>
</protein>
<dbReference type="Proteomes" id="UP000306740">
    <property type="component" value="Unassembled WGS sequence"/>
</dbReference>
<evidence type="ECO:0000259" key="2">
    <source>
        <dbReference type="Pfam" id="PF08327"/>
    </source>
</evidence>
<feature type="domain" description="Activator of Hsp90 ATPase homologue 1/2-like C-terminal" evidence="2">
    <location>
        <begin position="17"/>
        <end position="155"/>
    </location>
</feature>
<dbReference type="OrthoDB" id="5185819at2"/>
<dbReference type="Gene3D" id="3.30.530.20">
    <property type="match status" value="1"/>
</dbReference>
<gene>
    <name evidence="3" type="ORF">FHE65_01650</name>
</gene>
<dbReference type="InterPro" id="IPR013538">
    <property type="entry name" value="ASHA1/2-like_C"/>
</dbReference>
<dbReference type="InterPro" id="IPR023393">
    <property type="entry name" value="START-like_dom_sf"/>
</dbReference>
<dbReference type="RefSeq" id="WP_139085212.1">
    <property type="nucleotide sequence ID" value="NZ_VDFR01000008.1"/>
</dbReference>
<comment type="similarity">
    <text evidence="1">Belongs to the AHA1 family.</text>
</comment>
<evidence type="ECO:0000313" key="4">
    <source>
        <dbReference type="Proteomes" id="UP000306740"/>
    </source>
</evidence>